<evidence type="ECO:0000313" key="2">
    <source>
        <dbReference type="EMBL" id="GBF33059.1"/>
    </source>
</evidence>
<dbReference type="EMBL" id="BFAV01000073">
    <property type="protein sequence ID" value="GBF33059.1"/>
    <property type="molecule type" value="Genomic_DNA"/>
</dbReference>
<dbReference type="PIRSF" id="PIRSF018072">
    <property type="entry name" value="UCP018072"/>
    <property type="match status" value="1"/>
</dbReference>
<accession>A0A2L2X9X6</accession>
<evidence type="ECO:0000259" key="1">
    <source>
        <dbReference type="Pfam" id="PF13452"/>
    </source>
</evidence>
<name>A0A2L2X9X6_9FIRM</name>
<reference evidence="3" key="1">
    <citation type="submission" date="2018-02" db="EMBL/GenBank/DDBJ databases">
        <title>Genome sequence of Desulfocucumis palustris strain NAW-5.</title>
        <authorList>
            <person name="Watanabe M."/>
            <person name="Kojima H."/>
            <person name="Fukui M."/>
        </authorList>
    </citation>
    <scope>NUCLEOTIDE SEQUENCE [LARGE SCALE GENOMIC DNA]</scope>
    <source>
        <strain evidence="3">NAW-5</strain>
    </source>
</reference>
<dbReference type="Proteomes" id="UP000239549">
    <property type="component" value="Unassembled WGS sequence"/>
</dbReference>
<sequence length="145" mass="15982">MEKSKLVGSSLPEFTFRVEKGKIREMALAIGDGKKIYTGTEEAKELGHRDVIAPPTFGLCIDLWGGPDFMEICRWLGLNPVKVLHGEQEFEYLGDICAGDEITVSTSLAGYTEKKSMHIFSIDSAYTAAGRGPVLKSRKTIIELQ</sequence>
<dbReference type="AlphaFoldDB" id="A0A2L2X9X6"/>
<organism evidence="2 3">
    <name type="scientific">Desulfocucumis palustris</name>
    <dbReference type="NCBI Taxonomy" id="1898651"/>
    <lineage>
        <taxon>Bacteria</taxon>
        <taxon>Bacillati</taxon>
        <taxon>Bacillota</taxon>
        <taxon>Clostridia</taxon>
        <taxon>Eubacteriales</taxon>
        <taxon>Desulfocucumaceae</taxon>
        <taxon>Desulfocucumis</taxon>
    </lineage>
</organism>
<proteinExistence type="predicted"/>
<keyword evidence="3" id="KW-1185">Reference proteome</keyword>
<comment type="caution">
    <text evidence="2">The sequence shown here is derived from an EMBL/GenBank/DDBJ whole genome shotgun (WGS) entry which is preliminary data.</text>
</comment>
<dbReference type="SUPFAM" id="SSF54637">
    <property type="entry name" value="Thioesterase/thiol ester dehydrase-isomerase"/>
    <property type="match status" value="1"/>
</dbReference>
<dbReference type="InterPro" id="IPR016709">
    <property type="entry name" value="HadA-like"/>
</dbReference>
<dbReference type="Gene3D" id="3.10.129.10">
    <property type="entry name" value="Hotdog Thioesterase"/>
    <property type="match status" value="1"/>
</dbReference>
<dbReference type="OrthoDB" id="160199at2"/>
<feature type="domain" description="FAS1-like dehydratase" evidence="1">
    <location>
        <begin position="6"/>
        <end position="130"/>
    </location>
</feature>
<dbReference type="InterPro" id="IPR039569">
    <property type="entry name" value="FAS1-like_DH_region"/>
</dbReference>
<protein>
    <recommendedName>
        <fullName evidence="1">FAS1-like dehydratase domain-containing protein</fullName>
    </recommendedName>
</protein>
<dbReference type="RefSeq" id="WP_104371506.1">
    <property type="nucleotide sequence ID" value="NZ_BFAV01000073.1"/>
</dbReference>
<dbReference type="InterPro" id="IPR029069">
    <property type="entry name" value="HotDog_dom_sf"/>
</dbReference>
<dbReference type="Pfam" id="PF13452">
    <property type="entry name" value="FAS1_DH_region"/>
    <property type="match status" value="1"/>
</dbReference>
<gene>
    <name evidence="2" type="ORF">DCCM_2156</name>
</gene>
<dbReference type="CDD" id="cd03441">
    <property type="entry name" value="R_hydratase_like"/>
    <property type="match status" value="1"/>
</dbReference>
<evidence type="ECO:0000313" key="3">
    <source>
        <dbReference type="Proteomes" id="UP000239549"/>
    </source>
</evidence>